<dbReference type="Pfam" id="PF00565">
    <property type="entry name" value="SNase"/>
    <property type="match status" value="1"/>
</dbReference>
<proteinExistence type="predicted"/>
<dbReference type="InterPro" id="IPR035437">
    <property type="entry name" value="SNase_OB-fold_sf"/>
</dbReference>
<dbReference type="eggNOG" id="COG1525">
    <property type="taxonomic scope" value="Bacteria"/>
</dbReference>
<organism evidence="2 3">
    <name type="scientific">Beijerinckia indica subsp. indica (strain ATCC 9039 / DSM 1715 / NCIMB 8712)</name>
    <dbReference type="NCBI Taxonomy" id="395963"/>
    <lineage>
        <taxon>Bacteria</taxon>
        <taxon>Pseudomonadati</taxon>
        <taxon>Pseudomonadota</taxon>
        <taxon>Alphaproteobacteria</taxon>
        <taxon>Hyphomicrobiales</taxon>
        <taxon>Beijerinckiaceae</taxon>
        <taxon>Beijerinckia</taxon>
    </lineage>
</organism>
<dbReference type="InterPro" id="IPR016071">
    <property type="entry name" value="Staphylococal_nuclease_OB-fold"/>
</dbReference>
<dbReference type="HOGENOM" id="CLU_064698_0_0_5"/>
<protein>
    <submittedName>
        <fullName evidence="2">Nuclease (SNase domain protein)</fullName>
    </submittedName>
</protein>
<dbReference type="Gene3D" id="2.40.50.90">
    <property type="match status" value="1"/>
</dbReference>
<keyword evidence="3" id="KW-1185">Reference proteome</keyword>
<dbReference type="AlphaFoldDB" id="B2ICC5"/>
<dbReference type="OrthoDB" id="7618306at2"/>
<gene>
    <name evidence="2" type="ordered locus">Bind_3161</name>
</gene>
<feature type="domain" description="TNase-like" evidence="1">
    <location>
        <begin position="41"/>
        <end position="170"/>
    </location>
</feature>
<accession>B2ICC5</accession>
<dbReference type="SUPFAM" id="SSF50199">
    <property type="entry name" value="Staphylococcal nuclease"/>
    <property type="match status" value="1"/>
</dbReference>
<dbReference type="KEGG" id="bid:Bind_3161"/>
<evidence type="ECO:0000313" key="2">
    <source>
        <dbReference type="EMBL" id="ACB96722.1"/>
    </source>
</evidence>
<dbReference type="PROSITE" id="PS50830">
    <property type="entry name" value="TNASE_3"/>
    <property type="match status" value="1"/>
</dbReference>
<evidence type="ECO:0000313" key="3">
    <source>
        <dbReference type="Proteomes" id="UP000001695"/>
    </source>
</evidence>
<reference evidence="3" key="1">
    <citation type="submission" date="2008-03" db="EMBL/GenBank/DDBJ databases">
        <title>Complete sequence of chromosome of Beijerinckia indica subsp. indica ATCC 9039.</title>
        <authorList>
            <consortium name="US DOE Joint Genome Institute"/>
            <person name="Copeland A."/>
            <person name="Lucas S."/>
            <person name="Lapidus A."/>
            <person name="Glavina del Rio T."/>
            <person name="Dalin E."/>
            <person name="Tice H."/>
            <person name="Bruce D."/>
            <person name="Goodwin L."/>
            <person name="Pitluck S."/>
            <person name="LaButti K."/>
            <person name="Schmutz J."/>
            <person name="Larimer F."/>
            <person name="Land M."/>
            <person name="Hauser L."/>
            <person name="Kyrpides N."/>
            <person name="Mikhailova N."/>
            <person name="Dunfield P.F."/>
            <person name="Dedysh S.N."/>
            <person name="Liesack W."/>
            <person name="Saw J.H."/>
            <person name="Alam M."/>
            <person name="Chen Y."/>
            <person name="Murrell J.C."/>
            <person name="Richardson P."/>
        </authorList>
    </citation>
    <scope>NUCLEOTIDE SEQUENCE [LARGE SCALE GENOMIC DNA]</scope>
    <source>
        <strain evidence="3">ATCC 9039 / DSM 1715 / NCIMB 8712</strain>
    </source>
</reference>
<evidence type="ECO:0000259" key="1">
    <source>
        <dbReference type="PROSITE" id="PS50830"/>
    </source>
</evidence>
<name>B2ICC5_BEII9</name>
<dbReference type="STRING" id="395963.Bind_3161"/>
<reference evidence="2 3" key="2">
    <citation type="journal article" date="2010" name="J. Bacteriol.">
        <title>Complete genome sequence of Beijerinckia indica subsp. indica.</title>
        <authorList>
            <person name="Tamas I."/>
            <person name="Dedysh S.N."/>
            <person name="Liesack W."/>
            <person name="Stott M.B."/>
            <person name="Alam M."/>
            <person name="Murrell J.C."/>
            <person name="Dunfield P.F."/>
        </authorList>
    </citation>
    <scope>NUCLEOTIDE SEQUENCE [LARGE SCALE GENOMIC DNA]</scope>
    <source>
        <strain evidence="3">ATCC 9039 / DSM 1715 / NCIMB 8712</strain>
    </source>
</reference>
<dbReference type="RefSeq" id="WP_012386070.1">
    <property type="nucleotide sequence ID" value="NC_010581.1"/>
</dbReference>
<dbReference type="SMART" id="SM00318">
    <property type="entry name" value="SNc"/>
    <property type="match status" value="1"/>
</dbReference>
<dbReference type="Proteomes" id="UP000001695">
    <property type="component" value="Chromosome"/>
</dbReference>
<dbReference type="EMBL" id="CP001016">
    <property type="protein sequence ID" value="ACB96722.1"/>
    <property type="molecule type" value="Genomic_DNA"/>
</dbReference>
<sequence>MAAIYWLNFDLGRTFGLVGLIFLSLLQPARAAMPASCPAQGEKTGTVTEIDEQLDIALADGTRLGLVGIEPPRPTALDGALDSKIRDQLRAWLLDHEVTYVPAGNGPDRWGRVPAFVFAPAGEGMISVNEALLDAGFARYLPGEAAHICHARLLAAEAGAREATLGIWRDPYYAIIDTGKPAIFEGKDGALALVEGKVTRIAPTRFRTRLYLGSNGPHVFTITVIQRDIKMFEAAGMHVSRLLGQTLRVRGLLDLSFGPEIEVSRPDALEIIGEAAKAPSGLGR</sequence>